<dbReference type="Gene3D" id="3.40.33.10">
    <property type="entry name" value="CAP"/>
    <property type="match status" value="1"/>
</dbReference>
<comment type="caution">
    <text evidence="2">The sequence shown here is derived from an EMBL/GenBank/DDBJ whole genome shotgun (WGS) entry which is preliminary data.</text>
</comment>
<protein>
    <recommendedName>
        <fullName evidence="1">SCP domain-containing protein</fullName>
    </recommendedName>
</protein>
<dbReference type="InterPro" id="IPR001283">
    <property type="entry name" value="CRISP-related"/>
</dbReference>
<dbReference type="InterPro" id="IPR014044">
    <property type="entry name" value="CAP_dom"/>
</dbReference>
<feature type="domain" description="SCP" evidence="1">
    <location>
        <begin position="61"/>
        <end position="215"/>
    </location>
</feature>
<evidence type="ECO:0000259" key="1">
    <source>
        <dbReference type="SMART" id="SM00198"/>
    </source>
</evidence>
<dbReference type="EMBL" id="CATQJL010000112">
    <property type="protein sequence ID" value="CAJ0595866.1"/>
    <property type="molecule type" value="Genomic_DNA"/>
</dbReference>
<dbReference type="SUPFAM" id="SSF55797">
    <property type="entry name" value="PR-1-like"/>
    <property type="match status" value="1"/>
</dbReference>
<name>A0AA36M330_CYLNA</name>
<dbReference type="SMART" id="SM00198">
    <property type="entry name" value="SCP"/>
    <property type="match status" value="1"/>
</dbReference>
<dbReference type="Proteomes" id="UP001176961">
    <property type="component" value="Unassembled WGS sequence"/>
</dbReference>
<dbReference type="InterPro" id="IPR035940">
    <property type="entry name" value="CAP_sf"/>
</dbReference>
<gene>
    <name evidence="2" type="ORF">CYNAS_LOCUS7849</name>
</gene>
<dbReference type="Pfam" id="PF00188">
    <property type="entry name" value="CAP"/>
    <property type="match status" value="1"/>
</dbReference>
<proteinExistence type="predicted"/>
<accession>A0AA36M330</accession>
<reference evidence="2" key="1">
    <citation type="submission" date="2023-07" db="EMBL/GenBank/DDBJ databases">
        <authorList>
            <consortium name="CYATHOMIX"/>
        </authorList>
    </citation>
    <scope>NUCLEOTIDE SEQUENCE</scope>
    <source>
        <strain evidence="2">N/A</strain>
    </source>
</reference>
<dbReference type="AlphaFoldDB" id="A0AA36M330"/>
<sequence length="243" mass="27056">MIYLYVLIGVFGVRFWYEKRRAGDRKQSKTMSIACIAVLSLLPTVTYAHTLCKDSEKMKDHQVNQFLDMHNYRRLMLAKGEVIKGNKNYMPQGANIQKLSYNCSLEEAAIARAEDCFQTETELDPDVGENTAQVTLSSAPNKLTAIKNGVTSWWKQSRTGPNIGNQVYYRTIHTPSANFATMAWATTSEIGCAVNKCSNFYAVVCQYAPSEVEIEQQIYKPGTPCSSCPSEFPTCVDGALCGP</sequence>
<keyword evidence="3" id="KW-1185">Reference proteome</keyword>
<evidence type="ECO:0000313" key="3">
    <source>
        <dbReference type="Proteomes" id="UP001176961"/>
    </source>
</evidence>
<organism evidence="2 3">
    <name type="scientific">Cylicocyclus nassatus</name>
    <name type="common">Nematode worm</name>
    <dbReference type="NCBI Taxonomy" id="53992"/>
    <lineage>
        <taxon>Eukaryota</taxon>
        <taxon>Metazoa</taxon>
        <taxon>Ecdysozoa</taxon>
        <taxon>Nematoda</taxon>
        <taxon>Chromadorea</taxon>
        <taxon>Rhabditida</taxon>
        <taxon>Rhabditina</taxon>
        <taxon>Rhabditomorpha</taxon>
        <taxon>Strongyloidea</taxon>
        <taxon>Strongylidae</taxon>
        <taxon>Cylicocyclus</taxon>
    </lineage>
</organism>
<dbReference type="CDD" id="cd05380">
    <property type="entry name" value="CAP_euk"/>
    <property type="match status" value="1"/>
</dbReference>
<evidence type="ECO:0000313" key="2">
    <source>
        <dbReference type="EMBL" id="CAJ0595866.1"/>
    </source>
</evidence>
<dbReference type="PANTHER" id="PTHR10334">
    <property type="entry name" value="CYSTEINE-RICH SECRETORY PROTEIN-RELATED"/>
    <property type="match status" value="1"/>
</dbReference>